<dbReference type="Proteomes" id="UP000193083">
    <property type="component" value="Unassembled WGS sequence"/>
</dbReference>
<evidence type="ECO:0000259" key="12">
    <source>
        <dbReference type="Pfam" id="PF08546"/>
    </source>
</evidence>
<sequence length="348" mass="36768">MISPDARIAIAGAGSIGCYVGACLTLARRNVVLLARPRLVDALRDHGTRITDLDRRDRMLLPGAIEATADPAAALADAAVIFVTVKSGDTAGMADLILRFAPPDSLVVSLQNGVDNVPLLRERLGADRVVAGMVPFNVAQTWPGGTPSFHRGTSGHVVIDSGQPDLRSLLDVDGVGCADHPDMAGLAWSKLAFNMNNALNALSGLPLKRQLSDRAWRRILASQIDELLRVTKAGGIALPPIEGVRPRTIATILRLPDTLFGLVARRMLAIDPAATSSMAEDLAARRPTEIDYLQGAVVRLAETHRTSAPISEAVISLIREREAGRGSIASAEASSRISALAGKAQSAR</sequence>
<evidence type="ECO:0000256" key="9">
    <source>
        <dbReference type="ARBA" id="ARBA00048793"/>
    </source>
</evidence>
<dbReference type="PANTHER" id="PTHR43765:SF2">
    <property type="entry name" value="2-DEHYDROPANTOATE 2-REDUCTASE"/>
    <property type="match status" value="1"/>
</dbReference>
<keyword evidence="5 10" id="KW-0566">Pantothenate biosynthesis</keyword>
<gene>
    <name evidence="13" type="ORF">SAMN02982922_5828</name>
</gene>
<evidence type="ECO:0000259" key="11">
    <source>
        <dbReference type="Pfam" id="PF02558"/>
    </source>
</evidence>
<dbReference type="InterPro" id="IPR013328">
    <property type="entry name" value="6PGD_dom2"/>
</dbReference>
<dbReference type="PANTHER" id="PTHR43765">
    <property type="entry name" value="2-DEHYDROPANTOATE 2-REDUCTASE-RELATED"/>
    <property type="match status" value="1"/>
</dbReference>
<evidence type="ECO:0000313" key="13">
    <source>
        <dbReference type="EMBL" id="SMH57538.1"/>
    </source>
</evidence>
<evidence type="ECO:0000256" key="10">
    <source>
        <dbReference type="RuleBase" id="RU362068"/>
    </source>
</evidence>
<proteinExistence type="inferred from homology"/>
<dbReference type="OrthoDB" id="9796561at2"/>
<keyword evidence="7 10" id="KW-0560">Oxidoreductase</keyword>
<evidence type="ECO:0000256" key="4">
    <source>
        <dbReference type="ARBA" id="ARBA00019465"/>
    </source>
</evidence>
<comment type="function">
    <text evidence="10">Catalyzes the NADPH-dependent reduction of ketopantoate into pantoic acid.</text>
</comment>
<organism evidence="13 14">
    <name type="scientific">Mesorhizobium australicum</name>
    <dbReference type="NCBI Taxonomy" id="536018"/>
    <lineage>
        <taxon>Bacteria</taxon>
        <taxon>Pseudomonadati</taxon>
        <taxon>Pseudomonadota</taxon>
        <taxon>Alphaproteobacteria</taxon>
        <taxon>Hyphomicrobiales</taxon>
        <taxon>Phyllobacteriaceae</taxon>
        <taxon>Mesorhizobium</taxon>
    </lineage>
</organism>
<evidence type="ECO:0000256" key="3">
    <source>
        <dbReference type="ARBA" id="ARBA00013014"/>
    </source>
</evidence>
<name>A0A1X7Q0M0_9HYPH</name>
<dbReference type="AlphaFoldDB" id="A0A1X7Q0M0"/>
<evidence type="ECO:0000313" key="14">
    <source>
        <dbReference type="Proteomes" id="UP000193083"/>
    </source>
</evidence>
<dbReference type="InterPro" id="IPR013752">
    <property type="entry name" value="KPA_reductase"/>
</dbReference>
<reference evidence="13 14" key="1">
    <citation type="submission" date="2017-04" db="EMBL/GenBank/DDBJ databases">
        <authorList>
            <person name="Afonso C.L."/>
            <person name="Miller P.J."/>
            <person name="Scott M.A."/>
            <person name="Spackman E."/>
            <person name="Goraichik I."/>
            <person name="Dimitrov K.M."/>
            <person name="Suarez D.L."/>
            <person name="Swayne D.E."/>
        </authorList>
    </citation>
    <scope>NUCLEOTIDE SEQUENCE [LARGE SCALE GENOMIC DNA]</scope>
    <source>
        <strain evidence="13 14">B5P</strain>
    </source>
</reference>
<dbReference type="SUPFAM" id="SSF48179">
    <property type="entry name" value="6-phosphogluconate dehydrogenase C-terminal domain-like"/>
    <property type="match status" value="1"/>
</dbReference>
<dbReference type="UniPathway" id="UPA00028">
    <property type="reaction ID" value="UER00004"/>
</dbReference>
<keyword evidence="6 10" id="KW-0521">NADP</keyword>
<comment type="catalytic activity">
    <reaction evidence="9 10">
        <text>(R)-pantoate + NADP(+) = 2-dehydropantoate + NADPH + H(+)</text>
        <dbReference type="Rhea" id="RHEA:16233"/>
        <dbReference type="ChEBI" id="CHEBI:11561"/>
        <dbReference type="ChEBI" id="CHEBI:15378"/>
        <dbReference type="ChEBI" id="CHEBI:15980"/>
        <dbReference type="ChEBI" id="CHEBI:57783"/>
        <dbReference type="ChEBI" id="CHEBI:58349"/>
        <dbReference type="EC" id="1.1.1.169"/>
    </reaction>
</comment>
<dbReference type="EC" id="1.1.1.169" evidence="3 10"/>
<dbReference type="InterPro" id="IPR036291">
    <property type="entry name" value="NAD(P)-bd_dom_sf"/>
</dbReference>
<dbReference type="InterPro" id="IPR050838">
    <property type="entry name" value="Ketopantoate_reductase"/>
</dbReference>
<dbReference type="Gene3D" id="1.10.1040.10">
    <property type="entry name" value="N-(1-d-carboxylethyl)-l-norvaline Dehydrogenase, domain 2"/>
    <property type="match status" value="1"/>
</dbReference>
<comment type="pathway">
    <text evidence="1 10">Cofactor biosynthesis; (R)-pantothenate biosynthesis; (R)-pantoate from 3-methyl-2-oxobutanoate: step 2/2.</text>
</comment>
<keyword evidence="14" id="KW-1185">Reference proteome</keyword>
<dbReference type="InterPro" id="IPR003710">
    <property type="entry name" value="ApbA"/>
</dbReference>
<dbReference type="GO" id="GO:0050661">
    <property type="term" value="F:NADP binding"/>
    <property type="evidence" value="ECO:0007669"/>
    <property type="project" value="TreeGrafter"/>
</dbReference>
<dbReference type="GO" id="GO:0008677">
    <property type="term" value="F:2-dehydropantoate 2-reductase activity"/>
    <property type="evidence" value="ECO:0007669"/>
    <property type="project" value="UniProtKB-EC"/>
</dbReference>
<dbReference type="GO" id="GO:0005737">
    <property type="term" value="C:cytoplasm"/>
    <property type="evidence" value="ECO:0007669"/>
    <property type="project" value="TreeGrafter"/>
</dbReference>
<dbReference type="EMBL" id="FXBL01000004">
    <property type="protein sequence ID" value="SMH57538.1"/>
    <property type="molecule type" value="Genomic_DNA"/>
</dbReference>
<dbReference type="NCBIfam" id="TIGR00745">
    <property type="entry name" value="apbA_panE"/>
    <property type="match status" value="1"/>
</dbReference>
<feature type="domain" description="Ketopantoate reductase C-terminal" evidence="12">
    <location>
        <begin position="183"/>
        <end position="322"/>
    </location>
</feature>
<dbReference type="InterPro" id="IPR008927">
    <property type="entry name" value="6-PGluconate_DH-like_C_sf"/>
</dbReference>
<comment type="similarity">
    <text evidence="2 10">Belongs to the ketopantoate reductase family.</text>
</comment>
<dbReference type="InterPro" id="IPR013332">
    <property type="entry name" value="KPR_N"/>
</dbReference>
<evidence type="ECO:0000256" key="8">
    <source>
        <dbReference type="ARBA" id="ARBA00032024"/>
    </source>
</evidence>
<protein>
    <recommendedName>
        <fullName evidence="4 10">2-dehydropantoate 2-reductase</fullName>
        <ecNumber evidence="3 10">1.1.1.169</ecNumber>
    </recommendedName>
    <alternativeName>
        <fullName evidence="8 10">Ketopantoate reductase</fullName>
    </alternativeName>
</protein>
<evidence type="ECO:0000256" key="7">
    <source>
        <dbReference type="ARBA" id="ARBA00023002"/>
    </source>
</evidence>
<dbReference type="Pfam" id="PF02558">
    <property type="entry name" value="ApbA"/>
    <property type="match status" value="1"/>
</dbReference>
<dbReference type="Pfam" id="PF08546">
    <property type="entry name" value="ApbA_C"/>
    <property type="match status" value="1"/>
</dbReference>
<evidence type="ECO:0000256" key="1">
    <source>
        <dbReference type="ARBA" id="ARBA00004994"/>
    </source>
</evidence>
<feature type="domain" description="Ketopantoate reductase N-terminal" evidence="11">
    <location>
        <begin position="8"/>
        <end position="156"/>
    </location>
</feature>
<dbReference type="GO" id="GO:0015940">
    <property type="term" value="P:pantothenate biosynthetic process"/>
    <property type="evidence" value="ECO:0007669"/>
    <property type="project" value="UniProtKB-UniPathway"/>
</dbReference>
<evidence type="ECO:0000256" key="6">
    <source>
        <dbReference type="ARBA" id="ARBA00022857"/>
    </source>
</evidence>
<dbReference type="Gene3D" id="3.40.50.720">
    <property type="entry name" value="NAD(P)-binding Rossmann-like Domain"/>
    <property type="match status" value="1"/>
</dbReference>
<dbReference type="RefSeq" id="WP_085467379.1">
    <property type="nucleotide sequence ID" value="NZ_FXBL01000004.1"/>
</dbReference>
<accession>A0A1X7Q0M0</accession>
<dbReference type="PROSITE" id="PS51257">
    <property type="entry name" value="PROKAR_LIPOPROTEIN"/>
    <property type="match status" value="1"/>
</dbReference>
<evidence type="ECO:0000256" key="2">
    <source>
        <dbReference type="ARBA" id="ARBA00007870"/>
    </source>
</evidence>
<evidence type="ECO:0000256" key="5">
    <source>
        <dbReference type="ARBA" id="ARBA00022655"/>
    </source>
</evidence>
<dbReference type="SUPFAM" id="SSF51735">
    <property type="entry name" value="NAD(P)-binding Rossmann-fold domains"/>
    <property type="match status" value="1"/>
</dbReference>